<evidence type="ECO:0000259" key="2">
    <source>
        <dbReference type="PROSITE" id="PS50238"/>
    </source>
</evidence>
<dbReference type="Gene3D" id="1.10.555.10">
    <property type="entry name" value="Rho GTPase activation protein"/>
    <property type="match status" value="1"/>
</dbReference>
<dbReference type="EMBL" id="LJIG01009186">
    <property type="protein sequence ID" value="KRT83583.1"/>
    <property type="molecule type" value="Genomic_DNA"/>
</dbReference>
<proteinExistence type="predicted"/>
<name>A0A0T6B899_9SCAR</name>
<protein>
    <recommendedName>
        <fullName evidence="2">Rho-GAP domain-containing protein</fullName>
    </recommendedName>
</protein>
<dbReference type="AlphaFoldDB" id="A0A0T6B899"/>
<dbReference type="PROSITE" id="PS50238">
    <property type="entry name" value="RHOGAP"/>
    <property type="match status" value="1"/>
</dbReference>
<accession>A0A0T6B899</accession>
<dbReference type="OrthoDB" id="410651at2759"/>
<dbReference type="InterPro" id="IPR042869">
    <property type="entry name" value="ARHGAP11A/B"/>
</dbReference>
<dbReference type="PANTHER" id="PTHR15670">
    <property type="entry name" value="RHO GTPASE ACTIVATING PROTEIN 11A"/>
    <property type="match status" value="1"/>
</dbReference>
<evidence type="ECO:0000256" key="1">
    <source>
        <dbReference type="SAM" id="MobiDB-lite"/>
    </source>
</evidence>
<sequence>MFLNDVHKKEEIKNLALQDLRHFGIKFRLKKNKQQTVQEFKSRKTFKTPLSALTTQTVTLPSGQQLVVPKLVHELCSFILTKVDTEGLFRKGGSKCRQNEIRLLLDAGCYLGNDHHEIDVASVLKTFFRELPEPLFPYTYHELFLRCIILPSNSLNAVLLSCLLLPSEHLNTLAYFMQFLYRVTECSTLNKMDAYNLAVVMGPTLLPIEEKLAPHATHRLIKICELFKLLVENASAIGVVPESIIERIALTSSLTSLTDEDSLSIKKKKKRRSGSLTRMFNGLKKIVSSKPSEEIPAVTPDLPLTPCATRSAKKRKLDNGGFSIRKKREILSKLPQNAALSTPYTPVSVNPSPKRKTPESCPKIVPNNVEVHKEK</sequence>
<dbReference type="GO" id="GO:0005096">
    <property type="term" value="F:GTPase activator activity"/>
    <property type="evidence" value="ECO:0007669"/>
    <property type="project" value="TreeGrafter"/>
</dbReference>
<feature type="region of interest" description="Disordered" evidence="1">
    <location>
        <begin position="335"/>
        <end position="375"/>
    </location>
</feature>
<feature type="non-terminal residue" evidence="3">
    <location>
        <position position="375"/>
    </location>
</feature>
<dbReference type="SUPFAM" id="SSF48350">
    <property type="entry name" value="GTPase activation domain, GAP"/>
    <property type="match status" value="1"/>
</dbReference>
<dbReference type="InterPro" id="IPR008936">
    <property type="entry name" value="Rho_GTPase_activation_prot"/>
</dbReference>
<gene>
    <name evidence="3" type="ORF">AMK59_4696</name>
</gene>
<dbReference type="InterPro" id="IPR000198">
    <property type="entry name" value="RhoGAP_dom"/>
</dbReference>
<evidence type="ECO:0000313" key="4">
    <source>
        <dbReference type="Proteomes" id="UP000051574"/>
    </source>
</evidence>
<dbReference type="SMART" id="SM00324">
    <property type="entry name" value="RhoGAP"/>
    <property type="match status" value="1"/>
</dbReference>
<dbReference type="GO" id="GO:0007165">
    <property type="term" value="P:signal transduction"/>
    <property type="evidence" value="ECO:0007669"/>
    <property type="project" value="InterPro"/>
</dbReference>
<feature type="domain" description="Rho-GAP" evidence="2">
    <location>
        <begin position="48"/>
        <end position="238"/>
    </location>
</feature>
<feature type="compositionally biased region" description="Polar residues" evidence="1">
    <location>
        <begin position="335"/>
        <end position="351"/>
    </location>
</feature>
<dbReference type="Proteomes" id="UP000051574">
    <property type="component" value="Unassembled WGS sequence"/>
</dbReference>
<keyword evidence="4" id="KW-1185">Reference proteome</keyword>
<dbReference type="Pfam" id="PF00620">
    <property type="entry name" value="RhoGAP"/>
    <property type="match status" value="1"/>
</dbReference>
<reference evidence="3 4" key="1">
    <citation type="submission" date="2015-09" db="EMBL/GenBank/DDBJ databases">
        <title>Draft genome of the scarab beetle Oryctes borbonicus.</title>
        <authorList>
            <person name="Meyer J.M."/>
            <person name="Markov G.V."/>
            <person name="Baskaran P."/>
            <person name="Herrmann M."/>
            <person name="Sommer R.J."/>
            <person name="Roedelsperger C."/>
        </authorList>
    </citation>
    <scope>NUCLEOTIDE SEQUENCE [LARGE SCALE GENOMIC DNA]</scope>
    <source>
        <strain evidence="3">OB123</strain>
        <tissue evidence="3">Whole animal</tissue>
    </source>
</reference>
<organism evidence="3 4">
    <name type="scientific">Oryctes borbonicus</name>
    <dbReference type="NCBI Taxonomy" id="1629725"/>
    <lineage>
        <taxon>Eukaryota</taxon>
        <taxon>Metazoa</taxon>
        <taxon>Ecdysozoa</taxon>
        <taxon>Arthropoda</taxon>
        <taxon>Hexapoda</taxon>
        <taxon>Insecta</taxon>
        <taxon>Pterygota</taxon>
        <taxon>Neoptera</taxon>
        <taxon>Endopterygota</taxon>
        <taxon>Coleoptera</taxon>
        <taxon>Polyphaga</taxon>
        <taxon>Scarabaeiformia</taxon>
        <taxon>Scarabaeidae</taxon>
        <taxon>Dynastinae</taxon>
        <taxon>Oryctes</taxon>
    </lineage>
</organism>
<comment type="caution">
    <text evidence="3">The sequence shown here is derived from an EMBL/GenBank/DDBJ whole genome shotgun (WGS) entry which is preliminary data.</text>
</comment>
<dbReference type="PANTHER" id="PTHR15670:SF4">
    <property type="entry name" value="RHO GTPASE-ACTIVATING PROTEIN 11A"/>
    <property type="match status" value="1"/>
</dbReference>
<evidence type="ECO:0000313" key="3">
    <source>
        <dbReference type="EMBL" id="KRT83583.1"/>
    </source>
</evidence>